<dbReference type="AlphaFoldDB" id="A0A1G1X5F7"/>
<evidence type="ECO:0000256" key="1">
    <source>
        <dbReference type="SAM" id="MobiDB-lite"/>
    </source>
</evidence>
<dbReference type="Gene3D" id="2.60.40.10">
    <property type="entry name" value="Immunoglobulins"/>
    <property type="match status" value="2"/>
</dbReference>
<feature type="region of interest" description="Disordered" evidence="1">
    <location>
        <begin position="268"/>
        <end position="290"/>
    </location>
</feature>
<evidence type="ECO:0000313" key="3">
    <source>
        <dbReference type="EMBL" id="OGY35256.1"/>
    </source>
</evidence>
<comment type="caution">
    <text evidence="3">The sequence shown here is derived from an EMBL/GenBank/DDBJ whole genome shotgun (WGS) entry which is preliminary data.</text>
</comment>
<sequence length="394" mass="43082">MKRIGWIGGIGSLFLIFAFAVHAQTTDGADTLQLNSQCLGSISAPSSVYANEEFAAIVTVRNKGSVTWRRSQKFKLGSPAIAYNRNTWGITSVDLPSVYTLKDQSEAFTFRPKAPTTAGTYKFSWQMLKGSQLFGAICTRKIEVRLRPNNADYIAPITGIPSRVVEGQKFTAKVTMKNNSKRTWEVGDYRLGSLLPSDKDRNSRVWGTARGYLHEPVLPGGRVTFDLNVTAPKVTGVSQVIPFRWKMVQEHVEYFGETATKSIRVFKGTVPTPTPTPTETPTSTYVPNPYDGQTITPPPINGYDGGPTIIPDAYTIQPKPISLTAIMTSPLANSIFTLGQDIPIAVNGNGTPSCGYWTLRMPTGELLTLYAKDFVSGKQPGGMQSCAEPEHLPY</sequence>
<dbReference type="InterPro" id="IPR013783">
    <property type="entry name" value="Ig-like_fold"/>
</dbReference>
<evidence type="ECO:0000256" key="2">
    <source>
        <dbReference type="SAM" id="SignalP"/>
    </source>
</evidence>
<feature type="signal peptide" evidence="2">
    <location>
        <begin position="1"/>
        <end position="23"/>
    </location>
</feature>
<evidence type="ECO:0008006" key="5">
    <source>
        <dbReference type="Google" id="ProtNLM"/>
    </source>
</evidence>
<accession>A0A1G1X5F7</accession>
<dbReference type="EMBL" id="MHHR01000002">
    <property type="protein sequence ID" value="OGY35256.1"/>
    <property type="molecule type" value="Genomic_DNA"/>
</dbReference>
<evidence type="ECO:0000313" key="4">
    <source>
        <dbReference type="Proteomes" id="UP000177528"/>
    </source>
</evidence>
<proteinExistence type="predicted"/>
<organism evidence="3 4">
    <name type="scientific">Candidatus Andersenbacteria bacterium RIFCSPHIGHO2_12_FULL_45_11</name>
    <dbReference type="NCBI Taxonomy" id="1797281"/>
    <lineage>
        <taxon>Bacteria</taxon>
        <taxon>Candidatus Anderseniibacteriota</taxon>
    </lineage>
</organism>
<reference evidence="3 4" key="1">
    <citation type="journal article" date="2016" name="Nat. Commun.">
        <title>Thousands of microbial genomes shed light on interconnected biogeochemical processes in an aquifer system.</title>
        <authorList>
            <person name="Anantharaman K."/>
            <person name="Brown C.T."/>
            <person name="Hug L.A."/>
            <person name="Sharon I."/>
            <person name="Castelle C.J."/>
            <person name="Probst A.J."/>
            <person name="Thomas B.C."/>
            <person name="Singh A."/>
            <person name="Wilkins M.J."/>
            <person name="Karaoz U."/>
            <person name="Brodie E.L."/>
            <person name="Williams K.H."/>
            <person name="Hubbard S.S."/>
            <person name="Banfield J.F."/>
        </authorList>
    </citation>
    <scope>NUCLEOTIDE SEQUENCE [LARGE SCALE GENOMIC DNA]</scope>
</reference>
<feature type="chain" id="PRO_5009581290" description="Next to BRCA1 central domain-containing protein" evidence="2">
    <location>
        <begin position="24"/>
        <end position="394"/>
    </location>
</feature>
<dbReference type="Proteomes" id="UP000177528">
    <property type="component" value="Unassembled WGS sequence"/>
</dbReference>
<name>A0A1G1X5F7_9BACT</name>
<keyword evidence="2" id="KW-0732">Signal</keyword>
<gene>
    <name evidence="3" type="ORF">A3D99_01135</name>
</gene>
<protein>
    <recommendedName>
        <fullName evidence="5">Next to BRCA1 central domain-containing protein</fullName>
    </recommendedName>
</protein>